<dbReference type="Proteomes" id="UP000267418">
    <property type="component" value="Unassembled WGS sequence"/>
</dbReference>
<name>A0A3S0JBA9_9BURK</name>
<dbReference type="EMBL" id="RXOE01000001">
    <property type="protein sequence ID" value="RTQ36901.1"/>
    <property type="molecule type" value="Genomic_DNA"/>
</dbReference>
<organism evidence="1 2">
    <name type="scientific">Variovorax gossypii</name>
    <dbReference type="NCBI Taxonomy" id="1679495"/>
    <lineage>
        <taxon>Bacteria</taxon>
        <taxon>Pseudomonadati</taxon>
        <taxon>Pseudomonadota</taxon>
        <taxon>Betaproteobacteria</taxon>
        <taxon>Burkholderiales</taxon>
        <taxon>Comamonadaceae</taxon>
        <taxon>Variovorax</taxon>
    </lineage>
</organism>
<evidence type="ECO:0000313" key="1">
    <source>
        <dbReference type="EMBL" id="RTQ36901.1"/>
    </source>
</evidence>
<sequence length="222" mass="23088">MREALAFLHTAQVHVPTFERLVGAIAPGLPVRHVVREDLLADARIAGVDDAGLVARVHEAMREAASGGASVVVCTCSTIGAIAERTPTGDAFRALRIDRAMADRAVRAGPRVLIVAALESTLAPTRALILSAAREAGVDVQPAMLLVEEAWRHFEAGNNALYIETLAFSIRAAAKAADVVVLAQASMAPVADRLADLGIDVLSSPAPGTAHAASLVRVLSPT</sequence>
<proteinExistence type="predicted"/>
<gene>
    <name evidence="1" type="ORF">EJP69_03945</name>
</gene>
<evidence type="ECO:0000313" key="2">
    <source>
        <dbReference type="Proteomes" id="UP000267418"/>
    </source>
</evidence>
<reference evidence="1 2" key="1">
    <citation type="submission" date="2018-12" db="EMBL/GenBank/DDBJ databases">
        <title>The genome of Variovorax gossypii DSM 100435.</title>
        <authorList>
            <person name="Gao J."/>
            <person name="Sun J."/>
        </authorList>
    </citation>
    <scope>NUCLEOTIDE SEQUENCE [LARGE SCALE GENOMIC DNA]</scope>
    <source>
        <strain evidence="1 2">DSM 100435</strain>
    </source>
</reference>
<keyword evidence="2" id="KW-1185">Reference proteome</keyword>
<dbReference type="AlphaFoldDB" id="A0A3S0JBA9"/>
<dbReference type="OrthoDB" id="978447at2"/>
<accession>A0A3S0JBA9</accession>
<dbReference type="RefSeq" id="WP_126468784.1">
    <property type="nucleotide sequence ID" value="NZ_RXOE01000001.1"/>
</dbReference>
<protein>
    <submittedName>
        <fullName evidence="1">Asp/Glu/hydantoin racemase</fullName>
    </submittedName>
</protein>
<comment type="caution">
    <text evidence="1">The sequence shown here is derived from an EMBL/GenBank/DDBJ whole genome shotgun (WGS) entry which is preliminary data.</text>
</comment>